<sequence length="239" mass="26622">MTTTANSPARTDLEFKRIDASKPAGDQIFGSIKHAILNMDLQPGCIVSEAEIAAKFGASRTPVREAFMRLREAGLVVTYPSRGNFVSRLNKEKILEARYLREALEMANIRRLASGGLPSASHDRLLENLQAQEDAAAIGDAVVFGNLDDVFHLELAEATGFPRAAQVLEKEKMVLDRLRVLSLRDKNHLGFLKDEHARIFEAICAQDLSEAVRFGELHFSSILKVLSDLEIRHSDYFDD</sequence>
<accession>A0ABY8F6T6</accession>
<dbReference type="SUPFAM" id="SSF48008">
    <property type="entry name" value="GntR ligand-binding domain-like"/>
    <property type="match status" value="1"/>
</dbReference>
<evidence type="ECO:0000259" key="4">
    <source>
        <dbReference type="PROSITE" id="PS50949"/>
    </source>
</evidence>
<dbReference type="Pfam" id="PF00392">
    <property type="entry name" value="GntR"/>
    <property type="match status" value="1"/>
</dbReference>
<evidence type="ECO:0000313" key="5">
    <source>
        <dbReference type="EMBL" id="WFE91208.1"/>
    </source>
</evidence>
<dbReference type="SUPFAM" id="SSF46785">
    <property type="entry name" value="Winged helix' DNA-binding domain"/>
    <property type="match status" value="1"/>
</dbReference>
<keyword evidence="6" id="KW-1185">Reference proteome</keyword>
<reference evidence="5 6" key="1">
    <citation type="submission" date="2023-03" db="EMBL/GenBank/DDBJ databases">
        <title>Roseibium porphyridii sp. nov. and Roseibium rhodosorbium sp. nov. isolated from marine algae, Porphyridium cruentum and Rhodosorus marinus, respectively.</title>
        <authorList>
            <person name="Lee M.W."/>
            <person name="Choi B.J."/>
            <person name="Lee J.K."/>
            <person name="Choi D.G."/>
            <person name="Baek J.H."/>
            <person name="Bayburt H."/>
            <person name="Kim J.M."/>
            <person name="Han D.M."/>
            <person name="Kim K.H."/>
            <person name="Jeon C.O."/>
        </authorList>
    </citation>
    <scope>NUCLEOTIDE SEQUENCE [LARGE SCALE GENOMIC DNA]</scope>
    <source>
        <strain evidence="5 6">KMA01</strain>
    </source>
</reference>
<gene>
    <name evidence="5" type="ORF">K1718_07595</name>
</gene>
<keyword evidence="2" id="KW-0238">DNA-binding</keyword>
<keyword evidence="3" id="KW-0804">Transcription</keyword>
<dbReference type="PANTHER" id="PTHR43537:SF45">
    <property type="entry name" value="GNTR FAMILY REGULATORY PROTEIN"/>
    <property type="match status" value="1"/>
</dbReference>
<keyword evidence="1" id="KW-0805">Transcription regulation</keyword>
<dbReference type="InterPro" id="IPR036390">
    <property type="entry name" value="WH_DNA-bd_sf"/>
</dbReference>
<dbReference type="InterPro" id="IPR011711">
    <property type="entry name" value="GntR_C"/>
</dbReference>
<dbReference type="Pfam" id="PF07729">
    <property type="entry name" value="FCD"/>
    <property type="match status" value="1"/>
</dbReference>
<evidence type="ECO:0000256" key="3">
    <source>
        <dbReference type="ARBA" id="ARBA00023163"/>
    </source>
</evidence>
<dbReference type="PANTHER" id="PTHR43537">
    <property type="entry name" value="TRANSCRIPTIONAL REGULATOR, GNTR FAMILY"/>
    <property type="match status" value="1"/>
</dbReference>
<feature type="domain" description="HTH gntR-type" evidence="4">
    <location>
        <begin position="22"/>
        <end position="89"/>
    </location>
</feature>
<dbReference type="Gene3D" id="1.20.120.530">
    <property type="entry name" value="GntR ligand-binding domain-like"/>
    <property type="match status" value="1"/>
</dbReference>
<dbReference type="CDD" id="cd07377">
    <property type="entry name" value="WHTH_GntR"/>
    <property type="match status" value="1"/>
</dbReference>
<dbReference type="EMBL" id="CP120863">
    <property type="protein sequence ID" value="WFE91208.1"/>
    <property type="molecule type" value="Genomic_DNA"/>
</dbReference>
<evidence type="ECO:0000256" key="2">
    <source>
        <dbReference type="ARBA" id="ARBA00023125"/>
    </source>
</evidence>
<name>A0ABY8F6T6_9HYPH</name>
<evidence type="ECO:0000256" key="1">
    <source>
        <dbReference type="ARBA" id="ARBA00023015"/>
    </source>
</evidence>
<organism evidence="5 6">
    <name type="scientific">Roseibium porphyridii</name>
    <dbReference type="NCBI Taxonomy" id="2866279"/>
    <lineage>
        <taxon>Bacteria</taxon>
        <taxon>Pseudomonadati</taxon>
        <taxon>Pseudomonadota</taxon>
        <taxon>Alphaproteobacteria</taxon>
        <taxon>Hyphomicrobiales</taxon>
        <taxon>Stappiaceae</taxon>
        <taxon>Roseibium</taxon>
    </lineage>
</organism>
<dbReference type="RefSeq" id="WP_265683482.1">
    <property type="nucleotide sequence ID" value="NZ_CP120863.1"/>
</dbReference>
<dbReference type="PROSITE" id="PS50949">
    <property type="entry name" value="HTH_GNTR"/>
    <property type="match status" value="1"/>
</dbReference>
<dbReference type="InterPro" id="IPR000524">
    <property type="entry name" value="Tscrpt_reg_HTH_GntR"/>
</dbReference>
<dbReference type="SMART" id="SM00345">
    <property type="entry name" value="HTH_GNTR"/>
    <property type="match status" value="1"/>
</dbReference>
<dbReference type="Proteomes" id="UP001209803">
    <property type="component" value="Chromosome"/>
</dbReference>
<dbReference type="SMART" id="SM00895">
    <property type="entry name" value="FCD"/>
    <property type="match status" value="1"/>
</dbReference>
<evidence type="ECO:0000313" key="6">
    <source>
        <dbReference type="Proteomes" id="UP001209803"/>
    </source>
</evidence>
<proteinExistence type="predicted"/>
<dbReference type="PRINTS" id="PR00035">
    <property type="entry name" value="HTHGNTR"/>
</dbReference>
<protein>
    <submittedName>
        <fullName evidence="5">GntR family transcriptional regulator</fullName>
    </submittedName>
</protein>
<dbReference type="InterPro" id="IPR036388">
    <property type="entry name" value="WH-like_DNA-bd_sf"/>
</dbReference>
<dbReference type="Gene3D" id="1.10.10.10">
    <property type="entry name" value="Winged helix-like DNA-binding domain superfamily/Winged helix DNA-binding domain"/>
    <property type="match status" value="1"/>
</dbReference>
<dbReference type="InterPro" id="IPR008920">
    <property type="entry name" value="TF_FadR/GntR_C"/>
</dbReference>